<protein>
    <submittedName>
        <fullName evidence="1">Uncharacterized protein</fullName>
    </submittedName>
</protein>
<reference evidence="1" key="1">
    <citation type="journal article" date="2020" name="ISME J.">
        <title>Gammaproteobacteria mediating utilization of methyl-, sulfur- and petroleum organic compounds in deep ocean hydrothermal plumes.</title>
        <authorList>
            <person name="Zhou Z."/>
            <person name="Liu Y."/>
            <person name="Pan J."/>
            <person name="Cron B.R."/>
            <person name="Toner B.M."/>
            <person name="Anantharaman K."/>
            <person name="Breier J.A."/>
            <person name="Dick G.J."/>
            <person name="Li M."/>
        </authorList>
    </citation>
    <scope>NUCLEOTIDE SEQUENCE</scope>
    <source>
        <strain evidence="1">SZUA-1515</strain>
    </source>
</reference>
<proteinExistence type="predicted"/>
<gene>
    <name evidence="1" type="ORF">EYH45_04910</name>
</gene>
<organism evidence="1 2">
    <name type="scientific">Caldiarchaeum subterraneum</name>
    <dbReference type="NCBI Taxonomy" id="311458"/>
    <lineage>
        <taxon>Archaea</taxon>
        <taxon>Nitrososphaerota</taxon>
        <taxon>Candidatus Caldarchaeales</taxon>
        <taxon>Candidatus Caldarchaeaceae</taxon>
        <taxon>Candidatus Caldarchaeum</taxon>
    </lineage>
</organism>
<evidence type="ECO:0000313" key="2">
    <source>
        <dbReference type="Proteomes" id="UP000608579"/>
    </source>
</evidence>
<accession>A0A832ZWR4</accession>
<comment type="caution">
    <text evidence="1">The sequence shown here is derived from an EMBL/GenBank/DDBJ whole genome shotgun (WGS) entry which is preliminary data.</text>
</comment>
<dbReference type="EMBL" id="DQVM01000095">
    <property type="protein sequence ID" value="HIQ29886.1"/>
    <property type="molecule type" value="Genomic_DNA"/>
</dbReference>
<evidence type="ECO:0000313" key="1">
    <source>
        <dbReference type="EMBL" id="HIQ29886.1"/>
    </source>
</evidence>
<sequence>MNNVKVRITIGNTTVEIEAPPEKLEEAVKQVVSAIKATQPQEESRVLTERRVAKNVTCRGIVEELLQEGWFNTPRSLAEVSSEMARRGYNYDRTAIAHVLLDMVRMGLLVREGEARNYVYSVPRKMRAEQLGERLETRDEA</sequence>
<dbReference type="Proteomes" id="UP000608579">
    <property type="component" value="Unassembled WGS sequence"/>
</dbReference>
<name>A0A832ZWR4_CALS0</name>
<dbReference type="AlphaFoldDB" id="A0A832ZWR4"/>